<proteinExistence type="predicted"/>
<dbReference type="AlphaFoldDB" id="A1ZQG3"/>
<keyword evidence="2" id="KW-0812">Transmembrane</keyword>
<evidence type="ECO:0000256" key="1">
    <source>
        <dbReference type="SAM" id="MobiDB-lite"/>
    </source>
</evidence>
<dbReference type="RefSeq" id="WP_002699683.1">
    <property type="nucleotide sequence ID" value="NZ_AAWS01000024.1"/>
</dbReference>
<evidence type="ECO:0000256" key="2">
    <source>
        <dbReference type="SAM" id="Phobius"/>
    </source>
</evidence>
<feature type="compositionally biased region" description="Polar residues" evidence="1">
    <location>
        <begin position="136"/>
        <end position="151"/>
    </location>
</feature>
<organism evidence="3 4">
    <name type="scientific">Microscilla marina ATCC 23134</name>
    <dbReference type="NCBI Taxonomy" id="313606"/>
    <lineage>
        <taxon>Bacteria</taxon>
        <taxon>Pseudomonadati</taxon>
        <taxon>Bacteroidota</taxon>
        <taxon>Cytophagia</taxon>
        <taxon>Cytophagales</taxon>
        <taxon>Microscillaceae</taxon>
        <taxon>Microscilla</taxon>
    </lineage>
</organism>
<keyword evidence="2" id="KW-1133">Transmembrane helix</keyword>
<gene>
    <name evidence="3" type="ORF">M23134_08287</name>
</gene>
<evidence type="ECO:0000313" key="4">
    <source>
        <dbReference type="Proteomes" id="UP000004095"/>
    </source>
</evidence>
<dbReference type="Proteomes" id="UP000004095">
    <property type="component" value="Unassembled WGS sequence"/>
</dbReference>
<feature type="transmembrane region" description="Helical" evidence="2">
    <location>
        <begin position="107"/>
        <end position="124"/>
    </location>
</feature>
<reference evidence="3 4" key="1">
    <citation type="submission" date="2007-01" db="EMBL/GenBank/DDBJ databases">
        <authorList>
            <person name="Haygood M."/>
            <person name="Podell S."/>
            <person name="Anderson C."/>
            <person name="Hopkinson B."/>
            <person name="Roe K."/>
            <person name="Barbeau K."/>
            <person name="Gaasterland T."/>
            <person name="Ferriera S."/>
            <person name="Johnson J."/>
            <person name="Kravitz S."/>
            <person name="Beeson K."/>
            <person name="Sutton G."/>
            <person name="Rogers Y.-H."/>
            <person name="Friedman R."/>
            <person name="Frazier M."/>
            <person name="Venter J.C."/>
        </authorList>
    </citation>
    <scope>NUCLEOTIDE SEQUENCE [LARGE SCALE GENOMIC DNA]</scope>
    <source>
        <strain evidence="3 4">ATCC 23134</strain>
    </source>
</reference>
<feature type="region of interest" description="Disordered" evidence="1">
    <location>
        <begin position="130"/>
        <end position="188"/>
    </location>
</feature>
<comment type="caution">
    <text evidence="3">The sequence shown here is derived from an EMBL/GenBank/DDBJ whole genome shotgun (WGS) entry which is preliminary data.</text>
</comment>
<dbReference type="EMBL" id="AAWS01000024">
    <property type="protein sequence ID" value="EAY27335.1"/>
    <property type="molecule type" value="Genomic_DNA"/>
</dbReference>
<protein>
    <submittedName>
        <fullName evidence="3">Uncharacterized protein</fullName>
    </submittedName>
</protein>
<feature type="compositionally biased region" description="Basic and acidic residues" evidence="1">
    <location>
        <begin position="152"/>
        <end position="184"/>
    </location>
</feature>
<evidence type="ECO:0000313" key="3">
    <source>
        <dbReference type="EMBL" id="EAY27335.1"/>
    </source>
</evidence>
<sequence>MNKNSNFFDEQGHLNDAGIMLWADAMRLQRELELPEALQEHLELCSQCRMSVFDYYEFKKEDDIAELANHFYFDNKEVSEQPIKQTPVKPITTVKAKGRTGIIQRQIAVAASVVVLLVAGFWVAQNINKKPATNPGIANQNVSDTNRNTPSVKDKSVKTHPNKLAEKNIDSAKQKSNEPPKVKEVVQNPPAPVFDDAIAFLDQKIQRNTHNRGNQKASQPQQGATFKAGESIGFSWDSSQAAEAFELRLFTKNTQGMPQIIKIDGATSQYQFTGQLKSGKHYWRLFKVNQGRKKEISLGSFQVK</sequence>
<accession>A1ZQG3</accession>
<keyword evidence="4" id="KW-1185">Reference proteome</keyword>
<name>A1ZQG3_MICM2</name>
<keyword evidence="2" id="KW-0472">Membrane</keyword>